<protein>
    <submittedName>
        <fullName evidence="2">Uncharacterized protein</fullName>
    </submittedName>
</protein>
<accession>A0AAD7ITJ3</accession>
<dbReference type="AlphaFoldDB" id="A0AAD7ITJ3"/>
<comment type="caution">
    <text evidence="2">The sequence shown here is derived from an EMBL/GenBank/DDBJ whole genome shotgun (WGS) entry which is preliminary data.</text>
</comment>
<proteinExistence type="predicted"/>
<organism evidence="2 3">
    <name type="scientific">Mycena maculata</name>
    <dbReference type="NCBI Taxonomy" id="230809"/>
    <lineage>
        <taxon>Eukaryota</taxon>
        <taxon>Fungi</taxon>
        <taxon>Dikarya</taxon>
        <taxon>Basidiomycota</taxon>
        <taxon>Agaricomycotina</taxon>
        <taxon>Agaricomycetes</taxon>
        <taxon>Agaricomycetidae</taxon>
        <taxon>Agaricales</taxon>
        <taxon>Marasmiineae</taxon>
        <taxon>Mycenaceae</taxon>
        <taxon>Mycena</taxon>
    </lineage>
</organism>
<evidence type="ECO:0000256" key="1">
    <source>
        <dbReference type="SAM" id="MobiDB-lite"/>
    </source>
</evidence>
<evidence type="ECO:0000313" key="2">
    <source>
        <dbReference type="EMBL" id="KAJ7750132.1"/>
    </source>
</evidence>
<name>A0AAD7ITJ3_9AGAR</name>
<evidence type="ECO:0000313" key="3">
    <source>
        <dbReference type="Proteomes" id="UP001215280"/>
    </source>
</evidence>
<sequence length="139" mass="16167">MIMDLRRCALEASVRKWPRPRCRKHNKENQPRDEVRFREQEKAAKEAAREECVARAGILSTDFFPRWPPQCRLPPGFTNYHRHLHQATCQVPYGYPISIGDGESVERAWDLMATPGGMGPGIHCDRLNDGYAEWSHWKH</sequence>
<reference evidence="2" key="1">
    <citation type="submission" date="2023-03" db="EMBL/GenBank/DDBJ databases">
        <title>Massive genome expansion in bonnet fungi (Mycena s.s.) driven by repeated elements and novel gene families across ecological guilds.</title>
        <authorList>
            <consortium name="Lawrence Berkeley National Laboratory"/>
            <person name="Harder C.B."/>
            <person name="Miyauchi S."/>
            <person name="Viragh M."/>
            <person name="Kuo A."/>
            <person name="Thoen E."/>
            <person name="Andreopoulos B."/>
            <person name="Lu D."/>
            <person name="Skrede I."/>
            <person name="Drula E."/>
            <person name="Henrissat B."/>
            <person name="Morin E."/>
            <person name="Kohler A."/>
            <person name="Barry K."/>
            <person name="LaButti K."/>
            <person name="Morin E."/>
            <person name="Salamov A."/>
            <person name="Lipzen A."/>
            <person name="Mereny Z."/>
            <person name="Hegedus B."/>
            <person name="Baldrian P."/>
            <person name="Stursova M."/>
            <person name="Weitz H."/>
            <person name="Taylor A."/>
            <person name="Grigoriev I.V."/>
            <person name="Nagy L.G."/>
            <person name="Martin F."/>
            <person name="Kauserud H."/>
        </authorList>
    </citation>
    <scope>NUCLEOTIDE SEQUENCE</scope>
    <source>
        <strain evidence="2">CBHHK188m</strain>
    </source>
</reference>
<feature type="compositionally biased region" description="Basic and acidic residues" evidence="1">
    <location>
        <begin position="27"/>
        <end position="42"/>
    </location>
</feature>
<feature type="region of interest" description="Disordered" evidence="1">
    <location>
        <begin position="22"/>
        <end position="42"/>
    </location>
</feature>
<keyword evidence="3" id="KW-1185">Reference proteome</keyword>
<dbReference type="Proteomes" id="UP001215280">
    <property type="component" value="Unassembled WGS sequence"/>
</dbReference>
<dbReference type="EMBL" id="JARJLG010000083">
    <property type="protein sequence ID" value="KAJ7750132.1"/>
    <property type="molecule type" value="Genomic_DNA"/>
</dbReference>
<gene>
    <name evidence="2" type="ORF">DFH07DRAFT_775260</name>
</gene>